<evidence type="ECO:0000313" key="1">
    <source>
        <dbReference type="EMBL" id="MCY6957836.1"/>
    </source>
</evidence>
<dbReference type="Proteomes" id="UP001144612">
    <property type="component" value="Unassembled WGS sequence"/>
</dbReference>
<organism evidence="1 2">
    <name type="scientific">Clostridium brassicae</name>
    <dbReference type="NCBI Taxonomy" id="2999072"/>
    <lineage>
        <taxon>Bacteria</taxon>
        <taxon>Bacillati</taxon>
        <taxon>Bacillota</taxon>
        <taxon>Clostridia</taxon>
        <taxon>Eubacteriales</taxon>
        <taxon>Clostridiaceae</taxon>
        <taxon>Clostridium</taxon>
    </lineage>
</organism>
<reference evidence="1" key="1">
    <citation type="submission" date="2022-12" db="EMBL/GenBank/DDBJ databases">
        <title>Clostridium sp. nov., isolated from industrial wastewater.</title>
        <authorList>
            <person name="Jiayan W."/>
        </authorList>
    </citation>
    <scope>NUCLEOTIDE SEQUENCE</scope>
    <source>
        <strain evidence="1">ZC22-4</strain>
    </source>
</reference>
<gene>
    <name evidence="1" type="ORF">OW729_04360</name>
</gene>
<accession>A0ABT4D6A3</accession>
<sequence>MIKNNKEYTLIEVLQNIKEGEKYINTKGIYALKYITMKNGNLIFGHNSCYDEKLFVCTDNAFTKEEKYKEVNLENMFKYYNEGYRIKCTKDRISFFFDNKINKIYSTLEENFIDLAINGKWYVIEE</sequence>
<keyword evidence="2" id="KW-1185">Reference proteome</keyword>
<protein>
    <submittedName>
        <fullName evidence="1">Uncharacterized protein</fullName>
    </submittedName>
</protein>
<name>A0ABT4D6A3_9CLOT</name>
<comment type="caution">
    <text evidence="1">The sequence shown here is derived from an EMBL/GenBank/DDBJ whole genome shotgun (WGS) entry which is preliminary data.</text>
</comment>
<dbReference type="RefSeq" id="WP_268060240.1">
    <property type="nucleotide sequence ID" value="NZ_JAPQFJ010000003.1"/>
</dbReference>
<evidence type="ECO:0000313" key="2">
    <source>
        <dbReference type="Proteomes" id="UP001144612"/>
    </source>
</evidence>
<proteinExistence type="predicted"/>
<dbReference type="EMBL" id="JAPQFJ010000003">
    <property type="protein sequence ID" value="MCY6957836.1"/>
    <property type="molecule type" value="Genomic_DNA"/>
</dbReference>